<dbReference type="AlphaFoldDB" id="A0A2U1MGX0"/>
<feature type="compositionally biased region" description="Basic and acidic residues" evidence="2">
    <location>
        <begin position="121"/>
        <end position="134"/>
    </location>
</feature>
<sequence>MHLWLRRHLLQKAKHVDPSKTKVQAQRKKRRQQVADPVIQLASVDGGASMDVDSDIGVTADVNSAGVSTIFVAGQEFVVTADDDVQPSADVTATSSKPFSTDDITMGFAAPEVQVSADTLHHGSADQPSSKDDPVTGSAATSNVPSDDTLITIPDDGSLPKVFADSPIVSADLPTGSVSIDTAKGKEVMIEESLPSRVSTEPVIPTDSTPLVDEVSPYSTFQPSIPAEGTQSAFTHEVPKADSVPPEPSISAEQSIPPQETATTEDVAADEEAYFSAAEEANLTAHESENLDTTDASHPSTTEKDLYYPHPLIQDVLWTTLDKFVEPVLMSWPGKKLREKALRTAMEHIHYEDENTRYICIGPVNKVLNMLCCWVEDPNSKAFKLHLARIQDYLQLWDAAFTVQAIMSTNLIEEFGPTLKNGHMFIKKSQVLYNCYGNLDYWYRHISKGAWSFSTADHGWPISDCTTEGLKGINRRILSTIGSGLEVVEATSFVSPKWVPQCSNIFLTRDHGIHLGEFESSSNNKDDEFVKPYKLITDRLIGLGICKDDGVAATTTAKAIMFLGFYK</sequence>
<feature type="compositionally biased region" description="Polar residues" evidence="2">
    <location>
        <begin position="291"/>
        <end position="300"/>
    </location>
</feature>
<evidence type="ECO:0000256" key="2">
    <source>
        <dbReference type="SAM" id="MobiDB-lite"/>
    </source>
</evidence>
<dbReference type="PANTHER" id="PTHR11764">
    <property type="entry name" value="TERPENE CYCLASE/MUTASE FAMILY MEMBER"/>
    <property type="match status" value="1"/>
</dbReference>
<proteinExistence type="inferred from homology"/>
<comment type="similarity">
    <text evidence="1">Belongs to the terpene cyclase/mutase family.</text>
</comment>
<dbReference type="PANTHER" id="PTHR11764:SF20">
    <property type="entry name" value="LANOSTEROL SYNTHASE"/>
    <property type="match status" value="1"/>
</dbReference>
<dbReference type="EMBL" id="PKPP01005344">
    <property type="protein sequence ID" value="PWA60468.1"/>
    <property type="molecule type" value="Genomic_DNA"/>
</dbReference>
<accession>A0A2U1MGX0</accession>
<dbReference type="SUPFAM" id="SSF48239">
    <property type="entry name" value="Terpenoid cyclases/Protein prenyltransferases"/>
    <property type="match status" value="2"/>
</dbReference>
<dbReference type="GO" id="GO:0016104">
    <property type="term" value="P:triterpenoid biosynthetic process"/>
    <property type="evidence" value="ECO:0007669"/>
    <property type="project" value="InterPro"/>
</dbReference>
<evidence type="ECO:0000313" key="3">
    <source>
        <dbReference type="EMBL" id="PWA60468.1"/>
    </source>
</evidence>
<feature type="region of interest" description="Disordered" evidence="2">
    <location>
        <begin position="15"/>
        <end position="35"/>
    </location>
</feature>
<dbReference type="GO" id="GO:0005811">
    <property type="term" value="C:lipid droplet"/>
    <property type="evidence" value="ECO:0007669"/>
    <property type="project" value="InterPro"/>
</dbReference>
<organism evidence="3 4">
    <name type="scientific">Artemisia annua</name>
    <name type="common">Sweet wormwood</name>
    <dbReference type="NCBI Taxonomy" id="35608"/>
    <lineage>
        <taxon>Eukaryota</taxon>
        <taxon>Viridiplantae</taxon>
        <taxon>Streptophyta</taxon>
        <taxon>Embryophyta</taxon>
        <taxon>Tracheophyta</taxon>
        <taxon>Spermatophyta</taxon>
        <taxon>Magnoliopsida</taxon>
        <taxon>eudicotyledons</taxon>
        <taxon>Gunneridae</taxon>
        <taxon>Pentapetalae</taxon>
        <taxon>asterids</taxon>
        <taxon>campanulids</taxon>
        <taxon>Asterales</taxon>
        <taxon>Asteraceae</taxon>
        <taxon>Asteroideae</taxon>
        <taxon>Anthemideae</taxon>
        <taxon>Artemisiinae</taxon>
        <taxon>Artemisia</taxon>
    </lineage>
</organism>
<dbReference type="GO" id="GO:0031559">
    <property type="term" value="F:oxidosqualene cyclase activity"/>
    <property type="evidence" value="ECO:0007669"/>
    <property type="project" value="UniProtKB-ARBA"/>
</dbReference>
<reference evidence="3 4" key="1">
    <citation type="journal article" date="2018" name="Mol. Plant">
        <title>The genome of Artemisia annua provides insight into the evolution of Asteraceae family and artemisinin biosynthesis.</title>
        <authorList>
            <person name="Shen Q."/>
            <person name="Zhang L."/>
            <person name="Liao Z."/>
            <person name="Wang S."/>
            <person name="Yan T."/>
            <person name="Shi P."/>
            <person name="Liu M."/>
            <person name="Fu X."/>
            <person name="Pan Q."/>
            <person name="Wang Y."/>
            <person name="Lv Z."/>
            <person name="Lu X."/>
            <person name="Zhang F."/>
            <person name="Jiang W."/>
            <person name="Ma Y."/>
            <person name="Chen M."/>
            <person name="Hao X."/>
            <person name="Li L."/>
            <person name="Tang Y."/>
            <person name="Lv G."/>
            <person name="Zhou Y."/>
            <person name="Sun X."/>
            <person name="Brodelius P.E."/>
            <person name="Rose J.K.C."/>
            <person name="Tang K."/>
        </authorList>
    </citation>
    <scope>NUCLEOTIDE SEQUENCE [LARGE SCALE GENOMIC DNA]</scope>
    <source>
        <strain evidence="4">cv. Huhao1</strain>
        <tissue evidence="3">Leaf</tissue>
    </source>
</reference>
<name>A0A2U1MGX0_ARTAN</name>
<evidence type="ECO:0000256" key="1">
    <source>
        <dbReference type="ARBA" id="ARBA00009755"/>
    </source>
</evidence>
<dbReference type="STRING" id="35608.A0A2U1MGX0"/>
<dbReference type="InterPro" id="IPR018333">
    <property type="entry name" value="Squalene_cyclase"/>
</dbReference>
<comment type="caution">
    <text evidence="3">The sequence shown here is derived from an EMBL/GenBank/DDBJ whole genome shotgun (WGS) entry which is preliminary data.</text>
</comment>
<feature type="region of interest" description="Disordered" evidence="2">
    <location>
        <begin position="236"/>
        <end position="265"/>
    </location>
</feature>
<gene>
    <name evidence="3" type="ORF">CTI12_AA381580</name>
</gene>
<dbReference type="Gene3D" id="1.50.10.20">
    <property type="match status" value="1"/>
</dbReference>
<dbReference type="Proteomes" id="UP000245207">
    <property type="component" value="Unassembled WGS sequence"/>
</dbReference>
<dbReference type="OrthoDB" id="21502at2759"/>
<keyword evidence="4" id="KW-1185">Reference proteome</keyword>
<evidence type="ECO:0000313" key="4">
    <source>
        <dbReference type="Proteomes" id="UP000245207"/>
    </source>
</evidence>
<dbReference type="InterPro" id="IPR008930">
    <property type="entry name" value="Terpenoid_cyclase/PrenylTrfase"/>
</dbReference>
<feature type="region of interest" description="Disordered" evidence="2">
    <location>
        <begin position="121"/>
        <end position="153"/>
    </location>
</feature>
<feature type="region of interest" description="Disordered" evidence="2">
    <location>
        <begin position="282"/>
        <end position="302"/>
    </location>
</feature>
<protein>
    <submittedName>
        <fullName evidence="3">Cycloartenol synthase</fullName>
    </submittedName>
</protein>